<dbReference type="Gene3D" id="3.40.1380.10">
    <property type="match status" value="1"/>
</dbReference>
<evidence type="ECO:0000256" key="6">
    <source>
        <dbReference type="ARBA" id="ARBA00023065"/>
    </source>
</evidence>
<evidence type="ECO:0000256" key="5">
    <source>
        <dbReference type="ARBA" id="ARBA00022781"/>
    </source>
</evidence>
<protein>
    <submittedName>
        <fullName evidence="10">ATP synthase gamma chain</fullName>
    </submittedName>
</protein>
<name>A0ABM8TMU3_9BURK</name>
<comment type="subcellular location">
    <subcellularLocation>
        <location evidence="2">Membrane</location>
        <topology evidence="2">Peripheral membrane protein</topology>
    </subcellularLocation>
</comment>
<keyword evidence="8" id="KW-0139">CF(1)</keyword>
<evidence type="ECO:0000256" key="3">
    <source>
        <dbReference type="ARBA" id="ARBA00007681"/>
    </source>
</evidence>
<reference evidence="10 11" key="1">
    <citation type="submission" date="2021-03" db="EMBL/GenBank/DDBJ databases">
        <authorList>
            <person name="Peeters C."/>
        </authorList>
    </citation>
    <scope>NUCLEOTIDE SEQUENCE [LARGE SCALE GENOMIC DNA]</scope>
    <source>
        <strain evidence="10 11">LMG 26411</strain>
    </source>
</reference>
<organism evidence="10 11">
    <name type="scientific">Cupriavidus numazuensis</name>
    <dbReference type="NCBI Taxonomy" id="221992"/>
    <lineage>
        <taxon>Bacteria</taxon>
        <taxon>Pseudomonadati</taxon>
        <taxon>Pseudomonadota</taxon>
        <taxon>Betaproteobacteria</taxon>
        <taxon>Burkholderiales</taxon>
        <taxon>Burkholderiaceae</taxon>
        <taxon>Cupriavidus</taxon>
    </lineage>
</organism>
<accession>A0ABM8TMU3</accession>
<sequence>MSGQHALRKRAALLSELQEIVQAMKNVASAEVQRATRERQALTQALLAVADGLAQCVDMDLPNDTPTLHAGKNSWLAIGAERGFCGTFNARLLQALRSLLLDDPHAHVLLASHRASDRLDSAGNRYVVLPGCATVDDAPAAIDTWLAALDEERRQGRTLWLLHTSESGLVSRRLLPEPDLTSIIASEPAAQDASGPPIHYLSAPLLQAALQRQAFRLLVQTALCESLEHENRSRLSQMQLAQAHLEELGHLMRRRQAAQRQADITNELETLTSILAP</sequence>
<dbReference type="EMBL" id="CAJPVI010000033">
    <property type="protein sequence ID" value="CAG2155346.1"/>
    <property type="molecule type" value="Genomic_DNA"/>
</dbReference>
<dbReference type="RefSeq" id="WP_211955825.1">
    <property type="nucleotide sequence ID" value="NZ_CAJPVI010000033.1"/>
</dbReference>
<dbReference type="PRINTS" id="PR00126">
    <property type="entry name" value="ATPASEGAMMA"/>
</dbReference>
<evidence type="ECO:0000256" key="7">
    <source>
        <dbReference type="ARBA" id="ARBA00023136"/>
    </source>
</evidence>
<evidence type="ECO:0000256" key="1">
    <source>
        <dbReference type="ARBA" id="ARBA00003456"/>
    </source>
</evidence>
<comment type="similarity">
    <text evidence="3">Belongs to the ATPase gamma chain family.</text>
</comment>
<dbReference type="Pfam" id="PF00231">
    <property type="entry name" value="ATP-synt"/>
    <property type="match status" value="1"/>
</dbReference>
<keyword evidence="11" id="KW-1185">Reference proteome</keyword>
<keyword evidence="5" id="KW-0375">Hydrogen ion transport</keyword>
<keyword evidence="9" id="KW-0066">ATP synthesis</keyword>
<dbReference type="SUPFAM" id="SSF52943">
    <property type="entry name" value="ATP synthase (F1-ATPase), gamma subunit"/>
    <property type="match status" value="1"/>
</dbReference>
<evidence type="ECO:0000256" key="9">
    <source>
        <dbReference type="ARBA" id="ARBA00023310"/>
    </source>
</evidence>
<evidence type="ECO:0000256" key="2">
    <source>
        <dbReference type="ARBA" id="ARBA00004170"/>
    </source>
</evidence>
<dbReference type="Gene3D" id="1.10.287.80">
    <property type="entry name" value="ATP synthase, gamma subunit, helix hairpin domain"/>
    <property type="match status" value="1"/>
</dbReference>
<keyword evidence="4" id="KW-0813">Transport</keyword>
<dbReference type="Proteomes" id="UP000672657">
    <property type="component" value="Unassembled WGS sequence"/>
</dbReference>
<dbReference type="InterPro" id="IPR000131">
    <property type="entry name" value="ATP_synth_F1_gsu"/>
</dbReference>
<comment type="caution">
    <text evidence="10">The sequence shown here is derived from an EMBL/GenBank/DDBJ whole genome shotgun (WGS) entry which is preliminary data.</text>
</comment>
<evidence type="ECO:0000313" key="11">
    <source>
        <dbReference type="Proteomes" id="UP000672657"/>
    </source>
</evidence>
<gene>
    <name evidence="10" type="primary">atpG_2</name>
    <name evidence="10" type="ORF">LMG26411_04901</name>
</gene>
<keyword evidence="7" id="KW-0472">Membrane</keyword>
<evidence type="ECO:0000313" key="10">
    <source>
        <dbReference type="EMBL" id="CAG2155346.1"/>
    </source>
</evidence>
<proteinExistence type="inferred from homology"/>
<evidence type="ECO:0000256" key="4">
    <source>
        <dbReference type="ARBA" id="ARBA00022448"/>
    </source>
</evidence>
<keyword evidence="6" id="KW-0406">Ion transport</keyword>
<comment type="function">
    <text evidence="1">Produces ATP from ADP in the presence of a proton gradient across the membrane. The gamma chain is believed to be important in regulating ATPase activity and the flow of protons through the CF(0) complex.</text>
</comment>
<dbReference type="InterPro" id="IPR035968">
    <property type="entry name" value="ATP_synth_F1_ATPase_gsu"/>
</dbReference>
<evidence type="ECO:0000256" key="8">
    <source>
        <dbReference type="ARBA" id="ARBA00023196"/>
    </source>
</evidence>